<dbReference type="EMBL" id="CP003108">
    <property type="protein sequence ID" value="AET70812.1"/>
    <property type="molecule type" value="Genomic_DNA"/>
</dbReference>
<feature type="transmembrane region" description="Helical" evidence="1">
    <location>
        <begin position="53"/>
        <end position="75"/>
    </location>
</feature>
<dbReference type="HOGENOM" id="CLU_095018_0_0_9"/>
<organism evidence="2 3">
    <name type="scientific">Desulfosporosinus orientis (strain ATCC 19365 / DSM 765 / NCIMB 8382 / VKM B-1628 / Singapore I)</name>
    <name type="common">Desulfotomaculum orientis</name>
    <dbReference type="NCBI Taxonomy" id="768706"/>
    <lineage>
        <taxon>Bacteria</taxon>
        <taxon>Bacillati</taxon>
        <taxon>Bacillota</taxon>
        <taxon>Clostridia</taxon>
        <taxon>Eubacteriales</taxon>
        <taxon>Desulfitobacteriaceae</taxon>
        <taxon>Desulfosporosinus</taxon>
    </lineage>
</organism>
<evidence type="ECO:0000313" key="2">
    <source>
        <dbReference type="EMBL" id="AET70812.1"/>
    </source>
</evidence>
<keyword evidence="1" id="KW-1133">Transmembrane helix</keyword>
<evidence type="ECO:0000256" key="1">
    <source>
        <dbReference type="SAM" id="Phobius"/>
    </source>
</evidence>
<dbReference type="STRING" id="768706.Desor_5437"/>
<dbReference type="RefSeq" id="WP_014187614.1">
    <property type="nucleotide sequence ID" value="NC_016584.1"/>
</dbReference>
<name>G7WEJ9_DESOD</name>
<sequence>MIVTEDDVCKEKTFDPTDIEQNKTMAALAYILFFLPLIACKDSEYGRFHANQGLLLLIISVVGSIVISIVSSTLIAFTWHLFWFTSLLHGAFGLLIIFLVITGFINGLNGKAKQLPIIGQIQIIK</sequence>
<feature type="transmembrane region" description="Helical" evidence="1">
    <location>
        <begin position="24"/>
        <end position="41"/>
    </location>
</feature>
<gene>
    <name evidence="2" type="ordered locus">Desor_5437</name>
</gene>
<keyword evidence="3" id="KW-1185">Reference proteome</keyword>
<dbReference type="OrthoDB" id="7595353at2"/>
<reference evidence="3" key="1">
    <citation type="submission" date="2011-11" db="EMBL/GenBank/DDBJ databases">
        <title>Complete sequence of Desulfosporosinus orientis DSM 765.</title>
        <authorList>
            <person name="Lucas S."/>
            <person name="Han J."/>
            <person name="Lapidus A."/>
            <person name="Cheng J.-F."/>
            <person name="Goodwin L."/>
            <person name="Pitluck S."/>
            <person name="Peters L."/>
            <person name="Ovchinnikova G."/>
            <person name="Teshima H."/>
            <person name="Detter J.C."/>
            <person name="Han C."/>
            <person name="Tapia R."/>
            <person name="Land M."/>
            <person name="Hauser L."/>
            <person name="Kyrpides N."/>
            <person name="Ivanova N."/>
            <person name="Pagani I."/>
            <person name="Pester M."/>
            <person name="Spring S."/>
            <person name="Ollivier B."/>
            <person name="Rattei T."/>
            <person name="Klenk H.-P."/>
            <person name="Wagner M."/>
            <person name="Loy A."/>
            <person name="Woyke T."/>
        </authorList>
    </citation>
    <scope>NUCLEOTIDE SEQUENCE [LARGE SCALE GENOMIC DNA]</scope>
    <source>
        <strain evidence="3">ATCC 19365 / DSM 765 / NCIMB 8382 / VKM B-1628</strain>
    </source>
</reference>
<protein>
    <recommendedName>
        <fullName evidence="4">Chloroplast import component protein (Tic20)</fullName>
    </recommendedName>
</protein>
<dbReference type="KEGG" id="dor:Desor_5437"/>
<dbReference type="AlphaFoldDB" id="G7WEJ9"/>
<evidence type="ECO:0008006" key="4">
    <source>
        <dbReference type="Google" id="ProtNLM"/>
    </source>
</evidence>
<feature type="transmembrane region" description="Helical" evidence="1">
    <location>
        <begin position="81"/>
        <end position="105"/>
    </location>
</feature>
<dbReference type="eggNOG" id="COG4640">
    <property type="taxonomic scope" value="Bacteria"/>
</dbReference>
<reference evidence="2 3" key="2">
    <citation type="journal article" date="2012" name="J. Bacteriol.">
        <title>Complete genome sequences of Desulfosporosinus orientis DSM765T, Desulfosporosinus youngiae DSM17734T, Desulfosporosinus meridiei DSM13257T, and Desulfosporosinus acidiphilus DSM22704T.</title>
        <authorList>
            <person name="Pester M."/>
            <person name="Brambilla E."/>
            <person name="Alazard D."/>
            <person name="Rattei T."/>
            <person name="Weinmaier T."/>
            <person name="Han J."/>
            <person name="Lucas S."/>
            <person name="Lapidus A."/>
            <person name="Cheng J.F."/>
            <person name="Goodwin L."/>
            <person name="Pitluck S."/>
            <person name="Peters L."/>
            <person name="Ovchinnikova G."/>
            <person name="Teshima H."/>
            <person name="Detter J.C."/>
            <person name="Han C.S."/>
            <person name="Tapia R."/>
            <person name="Land M.L."/>
            <person name="Hauser L."/>
            <person name="Kyrpides N.C."/>
            <person name="Ivanova N.N."/>
            <person name="Pagani I."/>
            <person name="Huntmann M."/>
            <person name="Wei C.L."/>
            <person name="Davenport K.W."/>
            <person name="Daligault H."/>
            <person name="Chain P.S."/>
            <person name="Chen A."/>
            <person name="Mavromatis K."/>
            <person name="Markowitz V."/>
            <person name="Szeto E."/>
            <person name="Mikhailova N."/>
            <person name="Pati A."/>
            <person name="Wagner M."/>
            <person name="Woyke T."/>
            <person name="Ollivier B."/>
            <person name="Klenk H.P."/>
            <person name="Spring S."/>
            <person name="Loy A."/>
        </authorList>
    </citation>
    <scope>NUCLEOTIDE SEQUENCE [LARGE SCALE GENOMIC DNA]</scope>
    <source>
        <strain evidence="3">ATCC 19365 / DSM 765 / NCIMB 8382 / VKM B-1628</strain>
    </source>
</reference>
<keyword evidence="1" id="KW-0812">Transmembrane</keyword>
<keyword evidence="1" id="KW-0472">Membrane</keyword>
<accession>G7WEJ9</accession>
<dbReference type="Proteomes" id="UP000006346">
    <property type="component" value="Chromosome"/>
</dbReference>
<proteinExistence type="predicted"/>
<evidence type="ECO:0000313" key="3">
    <source>
        <dbReference type="Proteomes" id="UP000006346"/>
    </source>
</evidence>